<dbReference type="RefSeq" id="WP_154152857.1">
    <property type="nucleotide sequence ID" value="NZ_SZWE01000001.1"/>
</dbReference>
<evidence type="ECO:0000313" key="1">
    <source>
        <dbReference type="EMBL" id="MRU16504.1"/>
    </source>
</evidence>
<dbReference type="AlphaFoldDB" id="A0A844D2Q2"/>
<comment type="caution">
    <text evidence="1">The sequence shown here is derived from an EMBL/GenBank/DDBJ whole genome shotgun (WGS) entry which is preliminary data.</text>
</comment>
<dbReference type="EMBL" id="SZWE01000001">
    <property type="protein sequence ID" value="MRU16504.1"/>
    <property type="molecule type" value="Genomic_DNA"/>
</dbReference>
<organism evidence="1 2">
    <name type="scientific">Roseovarius bejariae</name>
    <dbReference type="NCBI Taxonomy" id="2576383"/>
    <lineage>
        <taxon>Bacteria</taxon>
        <taxon>Pseudomonadati</taxon>
        <taxon>Pseudomonadota</taxon>
        <taxon>Alphaproteobacteria</taxon>
        <taxon>Rhodobacterales</taxon>
        <taxon>Roseobacteraceae</taxon>
        <taxon>Roseovarius</taxon>
    </lineage>
</organism>
<keyword evidence="2" id="KW-1185">Reference proteome</keyword>
<proteinExistence type="predicted"/>
<protein>
    <submittedName>
        <fullName evidence="1">Uncharacterized protein</fullName>
    </submittedName>
</protein>
<dbReference type="OrthoDB" id="6691177at2"/>
<dbReference type="Proteomes" id="UP000564704">
    <property type="component" value="Unassembled WGS sequence"/>
</dbReference>
<sequence>MVKAGVLDPTLNVDTRLFIDPLLLAKSRHPEIAKGARRTYEQHFTNVIKFLSRTTGPNDVAWRSAQRLLSFPEIKWSCLGYGAESVSGSGSGAHMTGHFIETAKQIVSLGVEDPDLFVAMALFEEGVGPDRISDMTTNVILGDLLKFNNRVLAELGVAGKPMQISLRNGKTFEATLPANPHLSQGEPVILVPADALRDLPVVTDWSGVADAASKNEQLRSRVNDQIAALWEVRSRKDKDKLRRWALNGRDEFETFLEMIKGADPQPYDLSGDPLGEVFWRRLATTLADQAPMTIEKPPTLDYAGVVSVVEQIIKQFQFLIEDRRFSEELYHAGAPRPEKAAQRLFFAVAHAYCKANNLDLTPEADTGNGPVDFKVSQGYAGRVLVEIKLSRNGKLVSGYTKQLETYKTAEEALHGYYVVVDVGQMGKKDARLLQIKNEAAERGEQVSPIVFVDGTRRASASKL</sequence>
<gene>
    <name evidence="1" type="ORF">FDP25_13760</name>
</gene>
<accession>A0A844D2Q2</accession>
<evidence type="ECO:0000313" key="2">
    <source>
        <dbReference type="Proteomes" id="UP000564704"/>
    </source>
</evidence>
<name>A0A844D2Q2_9RHOB</name>
<reference evidence="1 2" key="1">
    <citation type="submission" date="2019-05" db="EMBL/GenBank/DDBJ databases">
        <title>Roseovarius bejariae sp. nov., a moderately halophylic bacterium isolated from a saline soil in Rambla Salada (Murcia).</title>
        <authorList>
            <person name="Castro D.J."/>
            <person name="Gomez-Altuve A."/>
            <person name="Reina J.C."/>
            <person name="Rodriguez M."/>
            <person name="Sampedro I."/>
            <person name="Llamas I."/>
            <person name="Martinez-Checa F."/>
        </authorList>
    </citation>
    <scope>NUCLEOTIDE SEQUENCE [LARGE SCALE GENOMIC DNA]</scope>
    <source>
        <strain evidence="1 2">A21</strain>
    </source>
</reference>